<evidence type="ECO:0008006" key="3">
    <source>
        <dbReference type="Google" id="ProtNLM"/>
    </source>
</evidence>
<keyword evidence="2" id="KW-1185">Reference proteome</keyword>
<evidence type="ECO:0000313" key="2">
    <source>
        <dbReference type="Proteomes" id="UP000000262"/>
    </source>
</evidence>
<evidence type="ECO:0000313" key="1">
    <source>
        <dbReference type="EMBL" id="ABU81787.1"/>
    </source>
</evidence>
<proteinExistence type="predicted"/>
<sequence length="85" mass="9877">MPVLLKNFDELKSRVLVKAKDAVRKVKVTKAPDFSKVKVLTNRRMYVIVVPSDRLDETLENVKKEVGKEDLEVEVHEVKKPLYKK</sequence>
<dbReference type="STRING" id="453591.Igni_0605"/>
<name>A8AA35_IGNH4</name>
<accession>A8AA35</accession>
<organism evidence="1 2">
    <name type="scientific">Ignicoccus hospitalis (strain KIN4/I / DSM 18386 / JCM 14125)</name>
    <dbReference type="NCBI Taxonomy" id="453591"/>
    <lineage>
        <taxon>Archaea</taxon>
        <taxon>Thermoproteota</taxon>
        <taxon>Thermoprotei</taxon>
        <taxon>Desulfurococcales</taxon>
        <taxon>Desulfurococcaceae</taxon>
        <taxon>Ignicoccus</taxon>
    </lineage>
</organism>
<dbReference type="RefSeq" id="WP_011998639.1">
    <property type="nucleotide sequence ID" value="NC_009776.1"/>
</dbReference>
<dbReference type="Proteomes" id="UP000000262">
    <property type="component" value="Chromosome"/>
</dbReference>
<dbReference type="OrthoDB" id="385017at2157"/>
<dbReference type="eggNOG" id="arCOG04057">
    <property type="taxonomic scope" value="Archaea"/>
</dbReference>
<dbReference type="KEGG" id="iho:Igni_0605"/>
<dbReference type="GeneID" id="5562659"/>
<dbReference type="AlphaFoldDB" id="A8AA35"/>
<dbReference type="HOGENOM" id="CLU_2504909_0_0_2"/>
<dbReference type="EMBL" id="CP000816">
    <property type="protein sequence ID" value="ABU81787.1"/>
    <property type="molecule type" value="Genomic_DNA"/>
</dbReference>
<protein>
    <recommendedName>
        <fullName evidence="3">LSU ribosomal protein L38E</fullName>
    </recommendedName>
</protein>
<gene>
    <name evidence="1" type="ordered locus">Igni_0605</name>
</gene>
<reference evidence="1 2" key="1">
    <citation type="journal article" date="2008" name="Genome Biol.">
        <title>A genomic analysis of the archaeal system Ignicoccus hospitalis-Nanoarchaeum equitans.</title>
        <authorList>
            <person name="Podar M."/>
            <person name="Anderson I."/>
            <person name="Makarova K.S."/>
            <person name="Elkins J.G."/>
            <person name="Ivanova N."/>
            <person name="Wall M.A."/>
            <person name="Lykidis A."/>
            <person name="Mavromatis K."/>
            <person name="Sun H."/>
            <person name="Hudson M.E."/>
            <person name="Chen W."/>
            <person name="Deciu C."/>
            <person name="Hutchison D."/>
            <person name="Eads J.R."/>
            <person name="Anderson A."/>
            <person name="Fernandes F."/>
            <person name="Szeto E."/>
            <person name="Lapidus A."/>
            <person name="Kyrpides N.C."/>
            <person name="Saier M.H.Jr."/>
            <person name="Richardson P.M."/>
            <person name="Rachel R."/>
            <person name="Huber H."/>
            <person name="Eisen J.A."/>
            <person name="Koonin E.V."/>
            <person name="Keller M."/>
            <person name="Stetter K.O."/>
        </authorList>
    </citation>
    <scope>NUCLEOTIDE SEQUENCE [LARGE SCALE GENOMIC DNA]</scope>
    <source>
        <strain evidence="2">KIN4/I / DSM 18386 / JCM 14125</strain>
    </source>
</reference>